<comment type="function">
    <text evidence="8">Involved in lipopolysaccharide (LPS) biosynthesis. Catalyzes the transfer of 3-deoxy-D-manno-octulosonate (Kdo) residue(s) from CMP-Kdo to lipid IV(A), the tetraacyldisaccharide-1,4'-bisphosphate precursor of lipid A.</text>
</comment>
<dbReference type="InterPro" id="IPR039901">
    <property type="entry name" value="Kdotransferase"/>
</dbReference>
<dbReference type="Proteomes" id="UP000295499">
    <property type="component" value="Unassembled WGS sequence"/>
</dbReference>
<comment type="caution">
    <text evidence="10">The sequence shown here is derived from an EMBL/GenBank/DDBJ whole genome shotgun (WGS) entry which is preliminary data.</text>
</comment>
<name>A0A4V3C2U6_9SPHI</name>
<dbReference type="GO" id="GO:0009244">
    <property type="term" value="P:lipopolysaccharide core region biosynthetic process"/>
    <property type="evidence" value="ECO:0007669"/>
    <property type="project" value="UniProtKB-UniRule"/>
</dbReference>
<dbReference type="GO" id="GO:0043842">
    <property type="term" value="F:Kdo transferase activity"/>
    <property type="evidence" value="ECO:0007669"/>
    <property type="project" value="UniProtKB-EC"/>
</dbReference>
<dbReference type="InterPro" id="IPR038107">
    <property type="entry name" value="Glycos_transf_N_sf"/>
</dbReference>
<comment type="subcellular location">
    <subcellularLocation>
        <location evidence="8">Cell membrane</location>
    </subcellularLocation>
</comment>
<keyword evidence="4 8" id="KW-0808">Transferase</keyword>
<evidence type="ECO:0000313" key="10">
    <source>
        <dbReference type="EMBL" id="TDO19739.1"/>
    </source>
</evidence>
<dbReference type="InterPro" id="IPR007507">
    <property type="entry name" value="Glycos_transf_N"/>
</dbReference>
<keyword evidence="8" id="KW-1133">Transmembrane helix</keyword>
<evidence type="ECO:0000256" key="4">
    <source>
        <dbReference type="ARBA" id="ARBA00022679"/>
    </source>
</evidence>
<feature type="domain" description="3-deoxy-D-manno-octulosonic-acid transferase N-terminal" evidence="9">
    <location>
        <begin position="39"/>
        <end position="206"/>
    </location>
</feature>
<evidence type="ECO:0000259" key="9">
    <source>
        <dbReference type="Pfam" id="PF04413"/>
    </source>
</evidence>
<dbReference type="GO" id="GO:0005886">
    <property type="term" value="C:plasma membrane"/>
    <property type="evidence" value="ECO:0007669"/>
    <property type="project" value="UniProtKB-SubCell"/>
</dbReference>
<evidence type="ECO:0000256" key="7">
    <source>
        <dbReference type="PIRSR" id="PIRSR639901-1"/>
    </source>
</evidence>
<organism evidence="10 11">
    <name type="scientific">Pedobacter duraquae</name>
    <dbReference type="NCBI Taxonomy" id="425511"/>
    <lineage>
        <taxon>Bacteria</taxon>
        <taxon>Pseudomonadati</taxon>
        <taxon>Bacteroidota</taxon>
        <taxon>Sphingobacteriia</taxon>
        <taxon>Sphingobacteriales</taxon>
        <taxon>Sphingobacteriaceae</taxon>
        <taxon>Pedobacter</taxon>
    </lineage>
</organism>
<dbReference type="OrthoDB" id="9789797at2"/>
<keyword evidence="11" id="KW-1185">Reference proteome</keyword>
<dbReference type="GO" id="GO:0009245">
    <property type="term" value="P:lipid A biosynthetic process"/>
    <property type="evidence" value="ECO:0007669"/>
    <property type="project" value="TreeGrafter"/>
</dbReference>
<dbReference type="SUPFAM" id="SSF53756">
    <property type="entry name" value="UDP-Glycosyltransferase/glycogen phosphorylase"/>
    <property type="match status" value="1"/>
</dbReference>
<dbReference type="Pfam" id="PF04413">
    <property type="entry name" value="Glycos_transf_N"/>
    <property type="match status" value="1"/>
</dbReference>
<keyword evidence="8" id="KW-0448">Lipopolysaccharide biosynthesis</keyword>
<dbReference type="UniPathway" id="UPA00958"/>
<dbReference type="RefSeq" id="WP_133558953.1">
    <property type="nucleotide sequence ID" value="NZ_SNWM01000006.1"/>
</dbReference>
<evidence type="ECO:0000256" key="6">
    <source>
        <dbReference type="ARBA" id="ARBA00049183"/>
    </source>
</evidence>
<evidence type="ECO:0000256" key="1">
    <source>
        <dbReference type="ARBA" id="ARBA00004713"/>
    </source>
</evidence>
<comment type="similarity">
    <text evidence="8">Belongs to the glycosyltransferase group 1 family.</text>
</comment>
<feature type="active site" description="Proton acceptor" evidence="7">
    <location>
        <position position="60"/>
    </location>
</feature>
<dbReference type="EMBL" id="SNWM01000006">
    <property type="protein sequence ID" value="TDO19739.1"/>
    <property type="molecule type" value="Genomic_DNA"/>
</dbReference>
<evidence type="ECO:0000256" key="5">
    <source>
        <dbReference type="ARBA" id="ARBA00031445"/>
    </source>
</evidence>
<dbReference type="AlphaFoldDB" id="A0A4V3C2U6"/>
<protein>
    <recommendedName>
        <fullName evidence="3 8">3-deoxy-D-manno-octulosonic acid transferase</fullName>
        <shortName evidence="8">Kdo transferase</shortName>
        <ecNumber evidence="2 8">2.4.99.12</ecNumber>
    </recommendedName>
    <alternativeName>
        <fullName evidence="5 8">Lipid IV(A) 3-deoxy-D-manno-octulosonic acid transferase</fullName>
    </alternativeName>
</protein>
<evidence type="ECO:0000256" key="8">
    <source>
        <dbReference type="RuleBase" id="RU365103"/>
    </source>
</evidence>
<evidence type="ECO:0000256" key="3">
    <source>
        <dbReference type="ARBA" id="ARBA00019077"/>
    </source>
</evidence>
<gene>
    <name evidence="10" type="ORF">CLV32_4363</name>
</gene>
<comment type="catalytic activity">
    <reaction evidence="6 8">
        <text>lipid IVA (E. coli) + CMP-3-deoxy-beta-D-manno-octulosonate = alpha-Kdo-(2-&gt;6)-lipid IVA (E. coli) + CMP + H(+)</text>
        <dbReference type="Rhea" id="RHEA:28066"/>
        <dbReference type="ChEBI" id="CHEBI:15378"/>
        <dbReference type="ChEBI" id="CHEBI:58603"/>
        <dbReference type="ChEBI" id="CHEBI:60364"/>
        <dbReference type="ChEBI" id="CHEBI:60377"/>
        <dbReference type="ChEBI" id="CHEBI:85987"/>
        <dbReference type="EC" id="2.4.99.12"/>
    </reaction>
</comment>
<feature type="transmembrane region" description="Helical" evidence="8">
    <location>
        <begin position="6"/>
        <end position="24"/>
    </location>
</feature>
<dbReference type="Gene3D" id="3.40.50.2000">
    <property type="entry name" value="Glycogen Phosphorylase B"/>
    <property type="match status" value="1"/>
</dbReference>
<evidence type="ECO:0000313" key="11">
    <source>
        <dbReference type="Proteomes" id="UP000295499"/>
    </source>
</evidence>
<keyword evidence="8" id="KW-0472">Membrane</keyword>
<comment type="pathway">
    <text evidence="1 8">Bacterial outer membrane biogenesis; LPS core biosynthesis.</text>
</comment>
<dbReference type="EC" id="2.4.99.12" evidence="2 8"/>
<keyword evidence="8" id="KW-1003">Cell membrane</keyword>
<reference evidence="10 11" key="1">
    <citation type="submission" date="2019-03" db="EMBL/GenBank/DDBJ databases">
        <title>Genomic Encyclopedia of Archaeal and Bacterial Type Strains, Phase II (KMG-II): from individual species to whole genera.</title>
        <authorList>
            <person name="Goeker M."/>
        </authorList>
    </citation>
    <scope>NUCLEOTIDE SEQUENCE [LARGE SCALE GENOMIC DNA]</scope>
    <source>
        <strain evidence="10 11">DSM 19034</strain>
    </source>
</reference>
<keyword evidence="8" id="KW-0812">Transmembrane</keyword>
<accession>A0A4V3C2U6</accession>
<sequence length="405" mass="45789">MLWLYNFGIFFYGLIIRIFSLFNPKARFFLNGRKNIFEQIGNRINKNEKHIWFHFASLGEFEQGRSVLEKIKAEYPDKKIVLTFFSPSGYEIRKDYALAEAVFYLPLDTHSNAGKLIDAFNPELAVFTKYEYWHHYFKALDQAKVPLFIISGIFRPDQVYFKGYGQFYRNILKRVTHFFVQNEESKKLLAAIGINQVSIAGDTRFDRVVANAAAPKSIPVIAAFSKNHRICVAGSSWLADERLLATLPEAHQDWKFIIVPHETDEKRIAEVSALFPGAARFSSFTESQQNAQVLIIDSVGMLSALYQYADIAYIGGGFGVGIHNTLEAAAFGIPVIFGPNYQKFQEAKDLLNRKAALSISTATELKTAFDRLTEDPKSGQSAGTYVTESKGATDLIYSAIRRYLS</sequence>
<dbReference type="Gene3D" id="3.40.50.11720">
    <property type="entry name" value="3-Deoxy-D-manno-octulosonic-acid transferase, N-terminal domain"/>
    <property type="match status" value="1"/>
</dbReference>
<dbReference type="PANTHER" id="PTHR42755">
    <property type="entry name" value="3-DEOXY-MANNO-OCTULOSONATE CYTIDYLYLTRANSFERASE"/>
    <property type="match status" value="1"/>
</dbReference>
<proteinExistence type="inferred from homology"/>
<dbReference type="PANTHER" id="PTHR42755:SF1">
    <property type="entry name" value="3-DEOXY-D-MANNO-OCTULOSONIC ACID TRANSFERASE, MITOCHONDRIAL-RELATED"/>
    <property type="match status" value="1"/>
</dbReference>
<evidence type="ECO:0000256" key="2">
    <source>
        <dbReference type="ARBA" id="ARBA00012621"/>
    </source>
</evidence>